<dbReference type="GO" id="GO:0045740">
    <property type="term" value="P:positive regulation of DNA replication"/>
    <property type="evidence" value="ECO:0007669"/>
    <property type="project" value="TreeGrafter"/>
</dbReference>
<dbReference type="Gene3D" id="3.30.40.10">
    <property type="entry name" value="Zinc/RING finger domain, C3HC4 (zinc finger)"/>
    <property type="match status" value="3"/>
</dbReference>
<dbReference type="PROSITE" id="PS50827">
    <property type="entry name" value="DDT"/>
    <property type="match status" value="1"/>
</dbReference>
<gene>
    <name evidence="16" type="primary">LOC100903655</name>
</gene>
<feature type="region of interest" description="Disordered" evidence="11">
    <location>
        <begin position="1124"/>
        <end position="1143"/>
    </location>
</feature>
<dbReference type="GO" id="GO:0031445">
    <property type="term" value="P:regulation of heterochromatin formation"/>
    <property type="evidence" value="ECO:0007669"/>
    <property type="project" value="TreeGrafter"/>
</dbReference>
<dbReference type="InterPro" id="IPR001965">
    <property type="entry name" value="Znf_PHD"/>
</dbReference>
<feature type="domain" description="Bromo" evidence="12">
    <location>
        <begin position="1369"/>
        <end position="1439"/>
    </location>
</feature>
<name>A0AAJ6QTM5_9ACAR</name>
<evidence type="ECO:0000256" key="1">
    <source>
        <dbReference type="ARBA" id="ARBA00004123"/>
    </source>
</evidence>
<feature type="compositionally biased region" description="Polar residues" evidence="11">
    <location>
        <begin position="76"/>
        <end position="99"/>
    </location>
</feature>
<feature type="domain" description="PHD-type" evidence="13">
    <location>
        <begin position="992"/>
        <end position="1037"/>
    </location>
</feature>
<dbReference type="CDD" id="cd15544">
    <property type="entry name" value="PHD_BAZ1A_like"/>
    <property type="match status" value="1"/>
</dbReference>
<evidence type="ECO:0000256" key="10">
    <source>
        <dbReference type="PROSITE-ProRule" id="PRU00146"/>
    </source>
</evidence>
<dbReference type="PROSITE" id="PS00633">
    <property type="entry name" value="BROMODOMAIN_1"/>
    <property type="match status" value="2"/>
</dbReference>
<evidence type="ECO:0000259" key="12">
    <source>
        <dbReference type="PROSITE" id="PS50014"/>
    </source>
</evidence>
<dbReference type="SMART" id="SM00109">
    <property type="entry name" value="C1"/>
    <property type="match status" value="2"/>
</dbReference>
<evidence type="ECO:0000256" key="7">
    <source>
        <dbReference type="ARBA" id="ARBA00023163"/>
    </source>
</evidence>
<dbReference type="InterPro" id="IPR047171">
    <property type="entry name" value="BAZ1A"/>
</dbReference>
<evidence type="ECO:0000256" key="2">
    <source>
        <dbReference type="ARBA" id="ARBA00022723"/>
    </source>
</evidence>
<dbReference type="InterPro" id="IPR028941">
    <property type="entry name" value="WHIM2_dom"/>
</dbReference>
<keyword evidence="8" id="KW-0539">Nucleus</keyword>
<dbReference type="InterPro" id="IPR018359">
    <property type="entry name" value="Bromodomain_CS"/>
</dbReference>
<evidence type="ECO:0000256" key="3">
    <source>
        <dbReference type="ARBA" id="ARBA00022771"/>
    </source>
</evidence>
<dbReference type="Proteomes" id="UP000694867">
    <property type="component" value="Unplaced"/>
</dbReference>
<keyword evidence="2" id="KW-0479">Metal-binding</keyword>
<evidence type="ECO:0000256" key="11">
    <source>
        <dbReference type="SAM" id="MobiDB-lite"/>
    </source>
</evidence>
<dbReference type="GO" id="GO:0000228">
    <property type="term" value="C:nuclear chromosome"/>
    <property type="evidence" value="ECO:0007669"/>
    <property type="project" value="TreeGrafter"/>
</dbReference>
<keyword evidence="15" id="KW-1185">Reference proteome</keyword>
<feature type="region of interest" description="Disordered" evidence="11">
    <location>
        <begin position="963"/>
        <end position="988"/>
    </location>
</feature>
<dbReference type="InterPro" id="IPR001487">
    <property type="entry name" value="Bromodomain"/>
</dbReference>
<reference evidence="16" key="1">
    <citation type="submission" date="2025-08" db="UniProtKB">
        <authorList>
            <consortium name="RefSeq"/>
        </authorList>
    </citation>
    <scope>IDENTIFICATION</scope>
</reference>
<dbReference type="GeneID" id="100903655"/>
<dbReference type="PROSITE" id="PS50014">
    <property type="entry name" value="BROMODOMAIN_2"/>
    <property type="match status" value="2"/>
</dbReference>
<dbReference type="InterPro" id="IPR019787">
    <property type="entry name" value="Znf_PHD-finger"/>
</dbReference>
<dbReference type="PROSITE" id="PS01359">
    <property type="entry name" value="ZF_PHD_1"/>
    <property type="match status" value="1"/>
</dbReference>
<dbReference type="InterPro" id="IPR036427">
    <property type="entry name" value="Bromodomain-like_sf"/>
</dbReference>
<feature type="compositionally biased region" description="Basic and acidic residues" evidence="11">
    <location>
        <begin position="180"/>
        <end position="226"/>
    </location>
</feature>
<evidence type="ECO:0000256" key="9">
    <source>
        <dbReference type="PROSITE-ProRule" id="PRU00035"/>
    </source>
</evidence>
<dbReference type="GO" id="GO:0003677">
    <property type="term" value="F:DNA binding"/>
    <property type="evidence" value="ECO:0007669"/>
    <property type="project" value="TreeGrafter"/>
</dbReference>
<dbReference type="KEGG" id="goe:100903655"/>
<evidence type="ECO:0000256" key="8">
    <source>
        <dbReference type="ARBA" id="ARBA00023242"/>
    </source>
</evidence>
<dbReference type="InterPro" id="IPR018501">
    <property type="entry name" value="DDT_dom"/>
</dbReference>
<proteinExistence type="predicted"/>
<dbReference type="Gene3D" id="1.20.920.10">
    <property type="entry name" value="Bromodomain-like"/>
    <property type="match status" value="2"/>
</dbReference>
<organism evidence="15 16">
    <name type="scientific">Galendromus occidentalis</name>
    <name type="common">western predatory mite</name>
    <dbReference type="NCBI Taxonomy" id="34638"/>
    <lineage>
        <taxon>Eukaryota</taxon>
        <taxon>Metazoa</taxon>
        <taxon>Ecdysozoa</taxon>
        <taxon>Arthropoda</taxon>
        <taxon>Chelicerata</taxon>
        <taxon>Arachnida</taxon>
        <taxon>Acari</taxon>
        <taxon>Parasitiformes</taxon>
        <taxon>Mesostigmata</taxon>
        <taxon>Gamasina</taxon>
        <taxon>Phytoseioidea</taxon>
        <taxon>Phytoseiidae</taxon>
        <taxon>Typhlodrominae</taxon>
        <taxon>Galendromus</taxon>
    </lineage>
</organism>
<evidence type="ECO:0000256" key="6">
    <source>
        <dbReference type="ARBA" id="ARBA00023117"/>
    </source>
</evidence>
<sequence>MEQAASVAAAAATAVVAVAADKDAKIPSTKRKSSFGASDSTPAVVKRPTKITDFWKPPSVSATSNGTSEDQDKILNQKTTVSKSPCSDRTNTDASSNHAFKTARDTAKELNECREAPASPSGLSGERIRSFEAISSGSEGRNMHVDSNETNGNDIDDVVVVSESPAKSPRKSQRNTPAKSYKEYDKNFYEDKKPSKGRNRSYEKFREFFKNTAERSKEPKIVEKKAPKPPPENALSLNGFKKRLSTDSSSSTTPKRRGRPPRSEEEREARKQEYKKKISEKLKEKRKLEREAKQKERILDDDLFLPNLIPLPAFTEIECGIPKEGLGEFFCILEFMTAFSKELGVKDYFSQGISFDILERAFTEVDALGLLVNVFQILLSRLMKLQLSDWTIDYSTQNEGDDLCTKMAAYQEQAAAAGREFRDTYGFMFHTVPLDSFTYSDVVRYHLKASGAPGIDLRDRIHCHQGFTPKEDPGLVFVMRNPEIMEKLEKNSMASLDVLEKMKIVRCLIDQLLTFGIFREAIEDGLEKCVELKIQLKKLHWRKKLLDDEEKGIKRDKDEEAAAAAAAVTQTTTGNDDEKKRRNWRYVLPEMPREEIEKRIEQTEDEIGKVWYRFGLSNLGEDRAHRIYSVLHSVPAIVVEVLPCVEAPCIEGGTPENDADVEMKEEIKAENGEDLRKDSHLVCSGSIETCAIHKEKEPQYLFISSQEQLDSLLSSLATKGVRESVLKETIVNEVEYLKSVLKKTPLSKLNRTLNEAVRRRYPSDAFKVSNVFGLRPNLALNLTFRELLLDIEEKSVQASLGGFKDEERRRMWRLELEEPLLKMQNLEPEKTNELFPESEDETELQFLIPKLSEFCESIPVKFLKAPLGDQGPSLRNKLDNWRAALPFCRNLSQLFLFYSSLESSIEWQKGLTNARCKVCRGKATPDRMIRCETCDLVFHLPCIKPALREIPRGEWFCKACTPETVPDSPRKKPKVTSAEDEEESTGEVPESNDFCEVCLNDEQLISCGSCPRSFHLICIQMKRAPRRDWRCLACTAGVKKYKQELKDLKKIIEEKEAFEAKDSNEEDFSINQCLKCGELLSRGHIECIGCGRKYHLACADLTKRPKGDWYCKKRCEPGYVSLNQTMNGESDEEESEEEEVVDEEQQVEVDVDGFDYKACCDILDVLKRSDHAWPFLVPVSKKDAPDYLKIIKKPMDLGTIQTKLNDMKYTTNVSFVNDVLQVFINCEAYNLEEAEVYKEGKRLLGIFMGLLDNYSMSSLLNPQEFRWLEEVIRSKCTKCRMDFPYGIKKVCCRLCYTTLHLKCAGLRISVEKWLCPACVGKEPEADLDDEEDIRETSEENHASESDLVNAVEVDGFDYKGCTEILETLVKDNLSFPFRRPVTKKEAPDYFDIIEHPMDLSTIQSSLNNMGYQHNKQFIDDILLMFRNCERYNDERSSMYAGAMQFWKTALKKITDTGYGSLIDPDKVPKWNPPKNSRRSTH</sequence>
<comment type="subcellular location">
    <subcellularLocation>
        <location evidence="1">Nucleus</location>
    </subcellularLocation>
</comment>
<keyword evidence="5" id="KW-0805">Transcription regulation</keyword>
<dbReference type="SUPFAM" id="SSF47370">
    <property type="entry name" value="Bromodomain"/>
    <property type="match status" value="2"/>
</dbReference>
<dbReference type="GO" id="GO:0006355">
    <property type="term" value="P:regulation of DNA-templated transcription"/>
    <property type="evidence" value="ECO:0007669"/>
    <property type="project" value="TreeGrafter"/>
</dbReference>
<feature type="compositionally biased region" description="Acidic residues" evidence="11">
    <location>
        <begin position="1129"/>
        <end position="1143"/>
    </location>
</feature>
<dbReference type="GO" id="GO:0008623">
    <property type="term" value="C:CHRAC"/>
    <property type="evidence" value="ECO:0007669"/>
    <property type="project" value="TreeGrafter"/>
</dbReference>
<keyword evidence="7" id="KW-0804">Transcription</keyword>
<feature type="domain" description="DDT" evidence="14">
    <location>
        <begin position="323"/>
        <end position="388"/>
    </location>
</feature>
<evidence type="ECO:0000259" key="13">
    <source>
        <dbReference type="PROSITE" id="PS50016"/>
    </source>
</evidence>
<dbReference type="SUPFAM" id="SSF57903">
    <property type="entry name" value="FYVE/PHD zinc finger"/>
    <property type="match status" value="4"/>
</dbReference>
<dbReference type="Pfam" id="PF00628">
    <property type="entry name" value="PHD"/>
    <property type="match status" value="1"/>
</dbReference>
<feature type="compositionally biased region" description="Basic and acidic residues" evidence="11">
    <location>
        <begin position="261"/>
        <end position="276"/>
    </location>
</feature>
<dbReference type="GO" id="GO:0006338">
    <property type="term" value="P:chromatin remodeling"/>
    <property type="evidence" value="ECO:0007669"/>
    <property type="project" value="InterPro"/>
</dbReference>
<feature type="compositionally biased region" description="Basic and acidic residues" evidence="11">
    <location>
        <begin position="102"/>
        <end position="115"/>
    </location>
</feature>
<dbReference type="InterPro" id="IPR002219">
    <property type="entry name" value="PKC_DAG/PE"/>
</dbReference>
<evidence type="ECO:0000256" key="5">
    <source>
        <dbReference type="ARBA" id="ARBA00023015"/>
    </source>
</evidence>
<dbReference type="PRINTS" id="PR00503">
    <property type="entry name" value="BROMODOMAIN"/>
</dbReference>
<dbReference type="InterPro" id="IPR019786">
    <property type="entry name" value="Zinc_finger_PHD-type_CS"/>
</dbReference>
<dbReference type="RefSeq" id="XP_003743492.1">
    <property type="nucleotide sequence ID" value="XM_003743444.2"/>
</dbReference>
<dbReference type="PANTHER" id="PTHR46510:SF1">
    <property type="entry name" value="BROMODOMAIN ADJACENT TO ZINC FINGER DOMAIN PROTEIN 1A"/>
    <property type="match status" value="1"/>
</dbReference>
<dbReference type="SMART" id="SM00249">
    <property type="entry name" value="PHD"/>
    <property type="match status" value="4"/>
</dbReference>
<dbReference type="Pfam" id="PF00439">
    <property type="entry name" value="Bromodomain"/>
    <property type="match status" value="2"/>
</dbReference>
<feature type="domain" description="Bromo" evidence="12">
    <location>
        <begin position="1167"/>
        <end position="1237"/>
    </location>
</feature>
<dbReference type="InterPro" id="IPR013083">
    <property type="entry name" value="Znf_RING/FYVE/PHD"/>
</dbReference>
<dbReference type="PROSITE" id="PS50016">
    <property type="entry name" value="ZF_PHD_2"/>
    <property type="match status" value="2"/>
</dbReference>
<feature type="compositionally biased region" description="Polar residues" evidence="11">
    <location>
        <begin position="60"/>
        <end position="69"/>
    </location>
</feature>
<dbReference type="Pfam" id="PF15613">
    <property type="entry name" value="WSD"/>
    <property type="match status" value="1"/>
</dbReference>
<keyword evidence="6 9" id="KW-0103">Bromodomain</keyword>
<evidence type="ECO:0000313" key="16">
    <source>
        <dbReference type="RefSeq" id="XP_003743492.1"/>
    </source>
</evidence>
<dbReference type="InterPro" id="IPR011011">
    <property type="entry name" value="Znf_FYVE_PHD"/>
</dbReference>
<protein>
    <submittedName>
        <fullName evidence="16">Bromodomain adjacent to zinc finger domain protein 1A</fullName>
    </submittedName>
</protein>
<feature type="domain" description="PHD-type" evidence="13">
    <location>
        <begin position="913"/>
        <end position="963"/>
    </location>
</feature>
<accession>A0AAJ6QTM5</accession>
<dbReference type="PANTHER" id="PTHR46510">
    <property type="entry name" value="BROMODOMAIN ADJACENT TO ZINC FINGER DOMAIN PROTEIN 1A"/>
    <property type="match status" value="1"/>
</dbReference>
<evidence type="ECO:0000313" key="15">
    <source>
        <dbReference type="Proteomes" id="UP000694867"/>
    </source>
</evidence>
<evidence type="ECO:0000256" key="4">
    <source>
        <dbReference type="ARBA" id="ARBA00022833"/>
    </source>
</evidence>
<keyword evidence="3 10" id="KW-0863">Zinc-finger</keyword>
<dbReference type="GO" id="GO:0008270">
    <property type="term" value="F:zinc ion binding"/>
    <property type="evidence" value="ECO:0007669"/>
    <property type="project" value="UniProtKB-KW"/>
</dbReference>
<keyword evidence="4" id="KW-0862">Zinc</keyword>
<dbReference type="SMART" id="SM00297">
    <property type="entry name" value="BROMO"/>
    <property type="match status" value="2"/>
</dbReference>
<feature type="region of interest" description="Disordered" evidence="11">
    <location>
        <begin position="18"/>
        <end position="276"/>
    </location>
</feature>
<evidence type="ECO:0000259" key="14">
    <source>
        <dbReference type="PROSITE" id="PS50827"/>
    </source>
</evidence>